<protein>
    <submittedName>
        <fullName evidence="3">Insulin-like growth factor binding protein, N-terminal</fullName>
    </submittedName>
</protein>
<feature type="coiled-coil region" evidence="1">
    <location>
        <begin position="648"/>
        <end position="754"/>
    </location>
</feature>
<organism evidence="3 4">
    <name type="scientific">Pseudocohnilembus persalinus</name>
    <name type="common">Ciliate</name>
    <dbReference type="NCBI Taxonomy" id="266149"/>
    <lineage>
        <taxon>Eukaryota</taxon>
        <taxon>Sar</taxon>
        <taxon>Alveolata</taxon>
        <taxon>Ciliophora</taxon>
        <taxon>Intramacronucleata</taxon>
        <taxon>Oligohymenophorea</taxon>
        <taxon>Scuticociliatia</taxon>
        <taxon>Philasterida</taxon>
        <taxon>Pseudocohnilembidae</taxon>
        <taxon>Pseudocohnilembus</taxon>
    </lineage>
</organism>
<feature type="compositionally biased region" description="Polar residues" evidence="2">
    <location>
        <begin position="1609"/>
        <end position="1619"/>
    </location>
</feature>
<evidence type="ECO:0000313" key="4">
    <source>
        <dbReference type="Proteomes" id="UP000054937"/>
    </source>
</evidence>
<sequence>MAEKPSVIFKRMARSQSPNAYQKQNTDKSSLNNSLNQSKQLIKQINWQSLKKLKQQNYDIKEEISLEEKNTHNYEIKILERIQKFQKEGQSLVKKIDEEQRRFQTLSLEMEATKQEIDEKKKLFTSSGDNNISETIQRLKVLEHRQEKYMQKNNELFATILKTKEQLKYSRRERVIFDNIFTNLENDLKQKEEKIKNFHNGNYDEGESEDVISQFNSNYLGQTQEKLDIEIDKLKELQIEYKNLEEEFMNNEISMEKLLILSQCNDVNDFIQKHQQIDINIKEIYDENEQLQEKIHEIEQKIEKIDNNQDLKTGQIAVLKQINPIKSKKDRKFNMLSEIKEISSQIQDMSLEQNIYKEILINAGETMPQIYQDNQILDEYYLRQNIHLNIHPLNFLDFLTVIEQRVDEIVMMEQAIQDQNLFKKVYGELPYDLPAIKQKQQKLQLINEILNSQEKQKEADKIMTKEEFQENQNQQQQVLSKNNEQYSNIKIKGGKQIQKLSQQIEQNNSDFSSNNTKKNEFDPNLQQRVINKIQNFKYPLQDSQNGFQQQQYQQNPNYNTAILEDMNHNFKNLYREIFKENQDIKDKYLEEKIKIKEIKQKLIDILSVQGDQERNFKLELGGFNAILDVVKQDKIYEKLYQTTVKNFKKQQKDEHQKFKSHLQEVQKKHTQKIFELESKHSKALKKNKEELAKIKLNSEQLENELEQEKKLKEKIQQQLQNKDRELKQKLEQGLAQSQHEIQVLKSKLQLHQTQSKIKEDKIQQELDLTKREYEIKNHQLLQKQLEKEEIIIQEVKQKLDPSLNGKIQNLEKKIINLEKENLNMERINFELKSDLEEKSYILEKQIEENKELQHTLKEERECNNEVIYKNQEVIQENKNNKQNIKNLENQIEQQIQQINEEQLKIVNLENTNQDLQFQVKQFKIDTNRLETQITKQQQQINKMIEENQEKQQNQEKILRQVSYNTSPEEQIDLYQKQIQSQADLIFTLKQQLSNLQKEHSYKSSQCDIIQKAKQELEEIIKMKNRNLYSQEEKIKSIETSYKEKQEQIKNQYEYKIDRQNKIIQENESRIQELLLLNESSDDENDSSYDFDDINDNLQMLSQNPNIQNKHQDNIQIKNKLKNKNSPKKKPKSKNRISTNLNEAQNNENNIDNNKNQDNQDTQKENQGGQNQKLQNQSQNSLNLKDFKKNDENIQNQENEIQNKPQELQISTIKSIKELKQFVEKTLLAINQREYMLKKEIEKIDSFRPAQQISNNTLLVKEKIKEITAKKDLELLMNIVNQSKLLGFEIYNNEEIDKQLQDLKNQISAKEKELSQKMLKLQEEKQLKITTLQTENQEISQKLNKTVNELKLIQNDNEGLNKLKVMLEEDLEKLREKFSQAKEKLDCQEIENQELKSALETQKLSQQKEQKQQENQMIELQEKFETQIKDLKESQEKEIKKKIQKEQEDYELIISNLKDEHQKEILDLKSNITQLKEEIKIHKQTIEEQPSKEKDIKLIKYLQQNLSQIEKKFKNFEGQQEISQSIVSYLTREVINFKEMNSLVFQNQIKDNLQKISIQNSKHGQLFTPEKFQQYHQNKQNYKLQMQQQIEEEQEDLNNNIQILGKRKQISPSKTMYSNSPDKRGKSSSLLNNNNKLSNQRRNKNNPLPNNNNYNNSNSFEEDSDNELNKFIFNKEYIKDQVQSHIQKKNSQENSPYRLIRGKNSNNNIKNDSKNLSRKNSGKNTYLQQINAVKPSQHQGNYSISQENYQNQSLNKNQNQNLSNNYNNSIEKNMQNEENNSNKYIRTINQCNNNYSQNNYSTNYQTKSPGSQKNQQQNFKNQSQNLEQSYLNEDNNIKYRGEDQELEKLYQPFYQNVETLVDELTNPQVIAEKNKAYEAMKLKQQQQQIQDNQPNDIQTESSLDSEKRDYTNLIGMSKKYTNNDSTTLNPNQSQNNQQQNKNNNLNYNNNRQNQRTIRPSQRSFSIQQEQNSKSNLNRQNKQRAHSIIELNNDQININGNLQMPLINQNQNQNQNLDKAKQLQIQQAIQNRLIEVQKDLGFVKQNEIYNQQSQYQSRNNIAVREKKLKALKQNHKDLFTQQKTQEELLQDLNKAQLDLQKAQENIQQFQSKIDSSKFEKNQKEKKISKEEKEILKQHEREKKQLEKERKLQEKEKKTQEKILKQQQKQEEISKKEQEKISEEEQQEAQQQKILADQLKCAGAFVLENGECGSCPQNCEQCQSSQNCDICQPGYFRVILEKKVKSYCSSNIPAGFLPQIKDFQKINPQIPMSTENYKADALYLDGKKTITQETQGLPYTINEKQQPNVNGVLVRVDAVPCKTHCPICADGYISVPQTRGCIKQESCTFPQELIEQNGKLVCNENDPSTWKGQIKTSIKEKQSQNSGITSKKSLTLQAETNKENEISLIYQWTIFDASQQELTQTVLPKGNLGQKIKADISSLIDGQIYHINCLVKDQLNQQQLELQTQFQIPVQQNQQKEQQTQNKIEL</sequence>
<dbReference type="InParanoid" id="A0A0V0QI62"/>
<feature type="coiled-coil region" evidence="1">
    <location>
        <begin position="1292"/>
        <end position="1518"/>
    </location>
</feature>
<feature type="coiled-coil region" evidence="1">
    <location>
        <begin position="778"/>
        <end position="1047"/>
    </location>
</feature>
<dbReference type="OrthoDB" id="10692917at2759"/>
<feature type="region of interest" description="Disordered" evidence="2">
    <location>
        <begin position="1682"/>
        <end position="1722"/>
    </location>
</feature>
<name>A0A0V0QI62_PSEPJ</name>
<dbReference type="SUPFAM" id="SSF57184">
    <property type="entry name" value="Growth factor receptor domain"/>
    <property type="match status" value="1"/>
</dbReference>
<dbReference type="OMA" id="NMERINF"/>
<feature type="compositionally biased region" description="Low complexity" evidence="2">
    <location>
        <begin position="1883"/>
        <end position="1897"/>
    </location>
</feature>
<dbReference type="EMBL" id="LDAU01000159">
    <property type="protein sequence ID" value="KRX01951.1"/>
    <property type="molecule type" value="Genomic_DNA"/>
</dbReference>
<feature type="region of interest" description="Disordered" evidence="2">
    <location>
        <begin position="1603"/>
        <end position="1662"/>
    </location>
</feature>
<accession>A0A0V0QI62</accession>
<feature type="region of interest" description="Disordered" evidence="2">
    <location>
        <begin position="1117"/>
        <end position="1179"/>
    </location>
</feature>
<reference evidence="3 4" key="1">
    <citation type="journal article" date="2015" name="Sci. Rep.">
        <title>Genome of the facultative scuticociliatosis pathogen Pseudocohnilembus persalinus provides insight into its virulence through horizontal gene transfer.</title>
        <authorList>
            <person name="Xiong J."/>
            <person name="Wang G."/>
            <person name="Cheng J."/>
            <person name="Tian M."/>
            <person name="Pan X."/>
            <person name="Warren A."/>
            <person name="Jiang C."/>
            <person name="Yuan D."/>
            <person name="Miao W."/>
        </authorList>
    </citation>
    <scope>NUCLEOTIDE SEQUENCE [LARGE SCALE GENOMIC DNA]</scope>
    <source>
        <strain evidence="3">36N120E</strain>
    </source>
</reference>
<keyword evidence="1" id="KW-0175">Coiled coil</keyword>
<keyword evidence="4" id="KW-1185">Reference proteome</keyword>
<feature type="compositionally biased region" description="Polar residues" evidence="2">
    <location>
        <begin position="1918"/>
        <end position="1927"/>
    </location>
</feature>
<feature type="compositionally biased region" description="Basic residues" evidence="2">
    <location>
        <begin position="1118"/>
        <end position="1134"/>
    </location>
</feature>
<feature type="compositionally biased region" description="Low complexity" evidence="2">
    <location>
        <begin position="1928"/>
        <end position="1953"/>
    </location>
</feature>
<feature type="compositionally biased region" description="Low complexity" evidence="2">
    <location>
        <begin position="1139"/>
        <end position="1179"/>
    </location>
</feature>
<feature type="region of interest" description="Disordered" evidence="2">
    <location>
        <begin position="13"/>
        <end position="32"/>
    </location>
</feature>
<dbReference type="Proteomes" id="UP000054937">
    <property type="component" value="Unassembled WGS sequence"/>
</dbReference>
<feature type="region of interest" description="Disordered" evidence="2">
    <location>
        <begin position="1792"/>
        <end position="1821"/>
    </location>
</feature>
<feature type="region of interest" description="Disordered" evidence="2">
    <location>
        <begin position="1881"/>
        <end position="1962"/>
    </location>
</feature>
<proteinExistence type="predicted"/>
<feature type="compositionally biased region" description="Low complexity" evidence="2">
    <location>
        <begin position="1626"/>
        <end position="1637"/>
    </location>
</feature>
<evidence type="ECO:0000256" key="1">
    <source>
        <dbReference type="SAM" id="Coils"/>
    </source>
</evidence>
<comment type="caution">
    <text evidence="3">The sequence shown here is derived from an EMBL/GenBank/DDBJ whole genome shotgun (WGS) entry which is preliminary data.</text>
</comment>
<evidence type="ECO:0000313" key="3">
    <source>
        <dbReference type="EMBL" id="KRX01951.1"/>
    </source>
</evidence>
<gene>
    <name evidence="3" type="ORF">PPERSA_07596</name>
</gene>
<dbReference type="InterPro" id="IPR009030">
    <property type="entry name" value="Growth_fac_rcpt_cys_sf"/>
</dbReference>
<feature type="compositionally biased region" description="Low complexity" evidence="2">
    <location>
        <begin position="1644"/>
        <end position="1658"/>
    </location>
</feature>
<feature type="compositionally biased region" description="Basic and acidic residues" evidence="2">
    <location>
        <begin position="2112"/>
        <end position="2166"/>
    </location>
</feature>
<feature type="coiled-coil region" evidence="1">
    <location>
        <begin position="50"/>
        <end position="123"/>
    </location>
</feature>
<feature type="coiled-coil region" evidence="1">
    <location>
        <begin position="181"/>
        <end position="308"/>
    </location>
</feature>
<feature type="compositionally biased region" description="Polar residues" evidence="2">
    <location>
        <begin position="14"/>
        <end position="24"/>
    </location>
</feature>
<evidence type="ECO:0000256" key="2">
    <source>
        <dbReference type="SAM" id="MobiDB-lite"/>
    </source>
</evidence>
<feature type="region of interest" description="Disordered" evidence="2">
    <location>
        <begin position="2111"/>
        <end position="2166"/>
    </location>
</feature>